<keyword evidence="4 7" id="KW-0732">Signal</keyword>
<evidence type="ECO:0000313" key="8">
    <source>
        <dbReference type="EMBL" id="ONG39784.1"/>
    </source>
</evidence>
<feature type="binding site" evidence="6">
    <location>
        <position position="146"/>
    </location>
    <ligand>
        <name>molybdate</name>
        <dbReference type="ChEBI" id="CHEBI:36264"/>
    </ligand>
</feature>
<dbReference type="Pfam" id="PF13531">
    <property type="entry name" value="SBP_bac_11"/>
    <property type="match status" value="1"/>
</dbReference>
<dbReference type="GO" id="GO:0030288">
    <property type="term" value="C:outer membrane-bounded periplasmic space"/>
    <property type="evidence" value="ECO:0007669"/>
    <property type="project" value="TreeGrafter"/>
</dbReference>
<name>A0A1S8CUX5_9GAMM</name>
<evidence type="ECO:0000256" key="5">
    <source>
        <dbReference type="ARBA" id="ARBA00062515"/>
    </source>
</evidence>
<dbReference type="GO" id="GO:0015689">
    <property type="term" value="P:molybdate ion transport"/>
    <property type="evidence" value="ECO:0007669"/>
    <property type="project" value="InterPro"/>
</dbReference>
<organism evidence="8 9">
    <name type="scientific">Alkanindiges hydrocarboniclasticus</name>
    <dbReference type="NCBI Taxonomy" id="1907941"/>
    <lineage>
        <taxon>Bacteria</taxon>
        <taxon>Pseudomonadati</taxon>
        <taxon>Pseudomonadota</taxon>
        <taxon>Gammaproteobacteria</taxon>
        <taxon>Moraxellales</taxon>
        <taxon>Moraxellaceae</taxon>
        <taxon>Alkanindiges</taxon>
    </lineage>
</organism>
<evidence type="ECO:0000256" key="6">
    <source>
        <dbReference type="PIRSR" id="PIRSR004846-1"/>
    </source>
</evidence>
<protein>
    <submittedName>
        <fullName evidence="8">Molybdate ABC transporter substrate-binding protein</fullName>
    </submittedName>
</protein>
<dbReference type="FunFam" id="3.40.190.10:FF:000035">
    <property type="entry name" value="Molybdate ABC transporter substrate-binding protein"/>
    <property type="match status" value="1"/>
</dbReference>
<keyword evidence="2 6" id="KW-0500">Molybdenum</keyword>
<dbReference type="AlphaFoldDB" id="A0A1S8CUX5"/>
<reference evidence="8 9" key="1">
    <citation type="submission" date="2016-10" db="EMBL/GenBank/DDBJ databases">
        <title>Draft Genome sequence of Alkanindiges sp. strain H1.</title>
        <authorList>
            <person name="Subhash Y."/>
            <person name="Lee S."/>
        </authorList>
    </citation>
    <scope>NUCLEOTIDE SEQUENCE [LARGE SCALE GENOMIC DNA]</scope>
    <source>
        <strain evidence="8 9">H1</strain>
    </source>
</reference>
<evidence type="ECO:0000313" key="9">
    <source>
        <dbReference type="Proteomes" id="UP000192132"/>
    </source>
</evidence>
<feature type="signal peptide" evidence="7">
    <location>
        <begin position="1"/>
        <end position="24"/>
    </location>
</feature>
<dbReference type="InterPro" id="IPR005950">
    <property type="entry name" value="ModA"/>
</dbReference>
<dbReference type="Gene3D" id="3.40.190.10">
    <property type="entry name" value="Periplasmic binding protein-like II"/>
    <property type="match status" value="2"/>
</dbReference>
<dbReference type="PANTHER" id="PTHR30632">
    <property type="entry name" value="MOLYBDATE-BINDING PERIPLASMIC PROTEIN"/>
    <property type="match status" value="1"/>
</dbReference>
<feature type="binding site" evidence="6">
    <location>
        <position position="34"/>
    </location>
    <ligand>
        <name>molybdate</name>
        <dbReference type="ChEBI" id="CHEBI:36264"/>
    </ligand>
</feature>
<dbReference type="PIRSF" id="PIRSF004846">
    <property type="entry name" value="ModA"/>
    <property type="match status" value="1"/>
</dbReference>
<comment type="caution">
    <text evidence="8">The sequence shown here is derived from an EMBL/GenBank/DDBJ whole genome shotgun (WGS) entry which is preliminary data.</text>
</comment>
<feature type="binding site" evidence="6">
    <location>
        <position position="173"/>
    </location>
    <ligand>
        <name>molybdate</name>
        <dbReference type="ChEBI" id="CHEBI:36264"/>
    </ligand>
</feature>
<dbReference type="NCBIfam" id="TIGR01256">
    <property type="entry name" value="modA"/>
    <property type="match status" value="1"/>
</dbReference>
<evidence type="ECO:0000256" key="3">
    <source>
        <dbReference type="ARBA" id="ARBA00022723"/>
    </source>
</evidence>
<dbReference type="PANTHER" id="PTHR30632:SF17">
    <property type="entry name" value="MOLYBDATE-BINDING PROTEIN MODA"/>
    <property type="match status" value="1"/>
</dbReference>
<evidence type="ECO:0000256" key="1">
    <source>
        <dbReference type="ARBA" id="ARBA00009175"/>
    </source>
</evidence>
<gene>
    <name evidence="8" type="ORF">BKE30_08330</name>
</gene>
<keyword evidence="9" id="KW-1185">Reference proteome</keyword>
<dbReference type="GO" id="GO:1901359">
    <property type="term" value="F:tungstate binding"/>
    <property type="evidence" value="ECO:0007669"/>
    <property type="project" value="UniProtKB-ARBA"/>
</dbReference>
<feature type="binding site" evidence="6">
    <location>
        <position position="62"/>
    </location>
    <ligand>
        <name>molybdate</name>
        <dbReference type="ChEBI" id="CHEBI:36264"/>
    </ligand>
</feature>
<feature type="binding site" evidence="6">
    <location>
        <position position="191"/>
    </location>
    <ligand>
        <name>molybdate</name>
        <dbReference type="ChEBI" id="CHEBI:36264"/>
    </ligand>
</feature>
<keyword evidence="3 6" id="KW-0479">Metal-binding</keyword>
<dbReference type="SUPFAM" id="SSF53850">
    <property type="entry name" value="Periplasmic binding protein-like II"/>
    <property type="match status" value="1"/>
</dbReference>
<dbReference type="EMBL" id="MLCN01000022">
    <property type="protein sequence ID" value="ONG39784.1"/>
    <property type="molecule type" value="Genomic_DNA"/>
</dbReference>
<comment type="similarity">
    <text evidence="1">Belongs to the bacterial solute-binding protein ModA family.</text>
</comment>
<evidence type="ECO:0000256" key="4">
    <source>
        <dbReference type="ARBA" id="ARBA00022729"/>
    </source>
</evidence>
<accession>A0A1S8CUX5</accession>
<dbReference type="Proteomes" id="UP000192132">
    <property type="component" value="Unassembled WGS sequence"/>
</dbReference>
<evidence type="ECO:0000256" key="7">
    <source>
        <dbReference type="SAM" id="SignalP"/>
    </source>
</evidence>
<dbReference type="OrthoDB" id="9785015at2"/>
<feature type="chain" id="PRO_5012842818" evidence="7">
    <location>
        <begin position="25"/>
        <end position="257"/>
    </location>
</feature>
<dbReference type="GO" id="GO:0046872">
    <property type="term" value="F:metal ion binding"/>
    <property type="evidence" value="ECO:0007669"/>
    <property type="project" value="UniProtKB-KW"/>
</dbReference>
<sequence>MNKFNQLIIATLMVSSSFSSMAQAENIKIYAAASLTNALGDIAKQFEKANPKITVTPVFGASSMLAKQVEAGAPADLFFSADEKWMNYLVDKNKVAASQPVSLLSNQLVVIAPKGRTFSFKAQSSFKFARAFKGHLCTGQLESVPAGIYAKQSLIKLNWLDSLQGRIVETDDVRGALAFVERGECAAGIVYATDAKISKKVSVVGVFPENAHQPIVYPVALTNQGQSSRDAQKFLQYLKSSPTARATFKHYGFSVKP</sequence>
<dbReference type="STRING" id="1907941.BKE30_08330"/>
<comment type="subunit">
    <text evidence="5">The complex is composed of two ATP-binding proteins (ModC), two transmembrane proteins (ModB) and a solute-binding protein (ModA).</text>
</comment>
<proteinExistence type="inferred from homology"/>
<dbReference type="GO" id="GO:0030973">
    <property type="term" value="F:molybdate ion binding"/>
    <property type="evidence" value="ECO:0007669"/>
    <property type="project" value="TreeGrafter"/>
</dbReference>
<dbReference type="InterPro" id="IPR050682">
    <property type="entry name" value="ModA/WtpA"/>
</dbReference>
<evidence type="ECO:0000256" key="2">
    <source>
        <dbReference type="ARBA" id="ARBA00022505"/>
    </source>
</evidence>